<feature type="chain" id="PRO_5045809956" evidence="4">
    <location>
        <begin position="21"/>
        <end position="919"/>
    </location>
</feature>
<dbReference type="InterPro" id="IPR008969">
    <property type="entry name" value="CarboxyPept-like_regulatory"/>
</dbReference>
<evidence type="ECO:0000256" key="4">
    <source>
        <dbReference type="SAM" id="SignalP"/>
    </source>
</evidence>
<keyword evidence="3" id="KW-0998">Cell outer membrane</keyword>
<comment type="subcellular location">
    <subcellularLocation>
        <location evidence="1">Cell outer membrane</location>
    </subcellularLocation>
</comment>
<reference evidence="6" key="1">
    <citation type="journal article" date="2019" name="Int. J. Syst. Evol. Microbiol.">
        <title>The Global Catalogue of Microorganisms (GCM) 10K type strain sequencing project: providing services to taxonomists for standard genome sequencing and annotation.</title>
        <authorList>
            <consortium name="The Broad Institute Genomics Platform"/>
            <consortium name="The Broad Institute Genome Sequencing Center for Infectious Disease"/>
            <person name="Wu L."/>
            <person name="Ma J."/>
        </authorList>
    </citation>
    <scope>NUCLEOTIDE SEQUENCE [LARGE SCALE GENOMIC DNA]</scope>
    <source>
        <strain evidence="6">CGMCC 4.7357</strain>
    </source>
</reference>
<evidence type="ECO:0000256" key="1">
    <source>
        <dbReference type="ARBA" id="ARBA00004442"/>
    </source>
</evidence>
<evidence type="ECO:0000313" key="5">
    <source>
        <dbReference type="EMBL" id="MFC4666614.1"/>
    </source>
</evidence>
<evidence type="ECO:0000256" key="3">
    <source>
        <dbReference type="ARBA" id="ARBA00023237"/>
    </source>
</evidence>
<comment type="caution">
    <text evidence="5">The sequence shown here is derived from an EMBL/GenBank/DDBJ whole genome shotgun (WGS) entry which is preliminary data.</text>
</comment>
<organism evidence="5 6">
    <name type="scientific">Falsiporphyromonas endometrii</name>
    <dbReference type="NCBI Taxonomy" id="1387297"/>
    <lineage>
        <taxon>Bacteria</taxon>
        <taxon>Pseudomonadati</taxon>
        <taxon>Bacteroidota</taxon>
        <taxon>Bacteroidia</taxon>
        <taxon>Bacteroidales</taxon>
        <taxon>Porphyromonadaceae</taxon>
        <taxon>Falsiporphyromonas</taxon>
    </lineage>
</organism>
<dbReference type="Gene3D" id="2.60.40.1120">
    <property type="entry name" value="Carboxypeptidase-like, regulatory domain"/>
    <property type="match status" value="1"/>
</dbReference>
<evidence type="ECO:0000256" key="2">
    <source>
        <dbReference type="ARBA" id="ARBA00023136"/>
    </source>
</evidence>
<proteinExistence type="predicted"/>
<keyword evidence="4" id="KW-0732">Signal</keyword>
<evidence type="ECO:0000313" key="6">
    <source>
        <dbReference type="Proteomes" id="UP001596020"/>
    </source>
</evidence>
<feature type="signal peptide" evidence="4">
    <location>
        <begin position="1"/>
        <end position="20"/>
    </location>
</feature>
<gene>
    <name evidence="5" type="ORF">ACFO3G_08410</name>
</gene>
<dbReference type="SUPFAM" id="SSF56935">
    <property type="entry name" value="Porins"/>
    <property type="match status" value="1"/>
</dbReference>
<accession>A0ABV9K9C3</accession>
<dbReference type="Gene3D" id="2.40.170.20">
    <property type="entry name" value="TonB-dependent receptor, beta-barrel domain"/>
    <property type="match status" value="1"/>
</dbReference>
<name>A0ABV9K9C3_9PORP</name>
<sequence length="919" mass="104785">MKKLIMMLSLCCLTLIGMHAQEISSKGRVVDASDGSVIKDAQLEVRAYRTSPTVFKVDSDGKYLFKGLKNKLYTVTVTAPGYEARQFEWNGQTKDLSILKLNSLSSSNFRNMAMNDLFIEDLATIGDNEVQETSPLLMASRDPYTNAASYVFSPMRFRTRGYDSPYQMQYLNGLQMNDLNTGYSVWSLWGGLNDAVRNQVVTLNSEPGEYSFGSIGGATNIDTRASAIRSGSKFSYSMSNRTYTNRLMFTHSSGMLPSGWAYAFSVSGRFGSGNMSYVRGQFYQAFGLYAGIEKKIRNHDLSFTAIMSPTSRGVASGSTQEVYDLVGSHYYNPNIGRQHGDWRNARVRNNFEPILTLNYNWNITPDTKLSLNTGYRFGYNAYSALNWSNAQDPRPDYYRYLPSYYTYLSETPDYAIADYVAMLWQTDPNVRYIDWDRIYNINRENEQTIYGEDGKVLAQGKKSEYILEDRRTDQRQWNASAIINSQLSDIFRVDGGVDVRINRTANFNKLKDLLGGDYYYDIDKFAENEFGDPASSQLDLNHPNHIAKEGDKIGHNYYSHIQTAKAWGVLSMNFHNKVQAYVGGEAAFTRMYREGLQMRGLFPNNSYGNSDKLNFTDWGVKVGATYQINGHHYLSVHGTVMTQAPFFRNVFVSPRTRNSHVDDPKSEMIYSADADYQIRMPFLKGRISGFYTRINDRMRNMSFYDDGYRTFSNYVLSGIDEQNVGVEVGLEAKLSPSWTANGVFTYGHYTYVSNPKFVQTVDNSDKVQARERVYWKGFNTAGTPQTGASIGLQYNSPHYWFAGVNANYFGRSFIDMNPLRRTDLAREQLAPEYVSRERFNDGFTVDAFAGYSYRIKSGMYLRINLSASNILNNKNLKSGGFEQLRIRRSKDGNTMTRPFDSKYFYMYGTTFFLNCSLQF</sequence>
<keyword evidence="6" id="KW-1185">Reference proteome</keyword>
<dbReference type="SUPFAM" id="SSF49464">
    <property type="entry name" value="Carboxypeptidase regulatory domain-like"/>
    <property type="match status" value="1"/>
</dbReference>
<dbReference type="EMBL" id="JBHSGO010000209">
    <property type="protein sequence ID" value="MFC4666614.1"/>
    <property type="molecule type" value="Genomic_DNA"/>
</dbReference>
<dbReference type="RefSeq" id="WP_380079851.1">
    <property type="nucleotide sequence ID" value="NZ_JBHSGO010000209.1"/>
</dbReference>
<dbReference type="Pfam" id="PF13620">
    <property type="entry name" value="CarboxypepD_reg"/>
    <property type="match status" value="1"/>
</dbReference>
<dbReference type="InterPro" id="IPR036942">
    <property type="entry name" value="Beta-barrel_TonB_sf"/>
</dbReference>
<protein>
    <submittedName>
        <fullName evidence="5">Carboxypeptidase regulatory-like domain-containing protein</fullName>
    </submittedName>
</protein>
<keyword evidence="2" id="KW-0472">Membrane</keyword>
<dbReference type="Proteomes" id="UP001596020">
    <property type="component" value="Unassembled WGS sequence"/>
</dbReference>